<evidence type="ECO:0000313" key="2">
    <source>
        <dbReference type="Proteomes" id="UP000799437"/>
    </source>
</evidence>
<gene>
    <name evidence="1" type="ORF">EJ05DRAFT_25750</name>
</gene>
<dbReference type="RefSeq" id="XP_033605544.1">
    <property type="nucleotide sequence ID" value="XM_033740229.1"/>
</dbReference>
<sequence length="151" mass="17075">MSSDAQCFFFLSDRIRNRNPGRHSGAMHQESRTTLKRREGKVCMGEEVIMAQLSSASTTKRRNGCWNGVCMRRRNSAKGKTKNVDMKTENGGALIYTQICQVCFEEKRRCVCVCMCARVRWLEYPGGRLDAKKTCLCGALLTWSMCVPTTS</sequence>
<organism evidence="1 2">
    <name type="scientific">Pseudovirgaria hyperparasitica</name>
    <dbReference type="NCBI Taxonomy" id="470096"/>
    <lineage>
        <taxon>Eukaryota</taxon>
        <taxon>Fungi</taxon>
        <taxon>Dikarya</taxon>
        <taxon>Ascomycota</taxon>
        <taxon>Pezizomycotina</taxon>
        <taxon>Dothideomycetes</taxon>
        <taxon>Dothideomycetes incertae sedis</taxon>
        <taxon>Acrospermales</taxon>
        <taxon>Acrospermaceae</taxon>
        <taxon>Pseudovirgaria</taxon>
    </lineage>
</organism>
<protein>
    <submittedName>
        <fullName evidence="1">Uncharacterized protein</fullName>
    </submittedName>
</protein>
<reference evidence="1" key="1">
    <citation type="journal article" date="2020" name="Stud. Mycol.">
        <title>101 Dothideomycetes genomes: a test case for predicting lifestyles and emergence of pathogens.</title>
        <authorList>
            <person name="Haridas S."/>
            <person name="Albert R."/>
            <person name="Binder M."/>
            <person name="Bloem J."/>
            <person name="Labutti K."/>
            <person name="Salamov A."/>
            <person name="Andreopoulos B."/>
            <person name="Baker S."/>
            <person name="Barry K."/>
            <person name="Bills G."/>
            <person name="Bluhm B."/>
            <person name="Cannon C."/>
            <person name="Castanera R."/>
            <person name="Culley D."/>
            <person name="Daum C."/>
            <person name="Ezra D."/>
            <person name="Gonzalez J."/>
            <person name="Henrissat B."/>
            <person name="Kuo A."/>
            <person name="Liang C."/>
            <person name="Lipzen A."/>
            <person name="Lutzoni F."/>
            <person name="Magnuson J."/>
            <person name="Mondo S."/>
            <person name="Nolan M."/>
            <person name="Ohm R."/>
            <person name="Pangilinan J."/>
            <person name="Park H.-J."/>
            <person name="Ramirez L."/>
            <person name="Alfaro M."/>
            <person name="Sun H."/>
            <person name="Tritt A."/>
            <person name="Yoshinaga Y."/>
            <person name="Zwiers L.-H."/>
            <person name="Turgeon B."/>
            <person name="Goodwin S."/>
            <person name="Spatafora J."/>
            <person name="Crous P."/>
            <person name="Grigoriev I."/>
        </authorList>
    </citation>
    <scope>NUCLEOTIDE SEQUENCE</scope>
    <source>
        <strain evidence="1">CBS 121739</strain>
    </source>
</reference>
<dbReference type="EMBL" id="ML996565">
    <property type="protein sequence ID" value="KAF2763093.1"/>
    <property type="molecule type" value="Genomic_DNA"/>
</dbReference>
<dbReference type="AlphaFoldDB" id="A0A6A6WLP8"/>
<evidence type="ECO:0000313" key="1">
    <source>
        <dbReference type="EMBL" id="KAF2763093.1"/>
    </source>
</evidence>
<keyword evidence="2" id="KW-1185">Reference proteome</keyword>
<proteinExistence type="predicted"/>
<dbReference type="GeneID" id="54481283"/>
<dbReference type="Proteomes" id="UP000799437">
    <property type="component" value="Unassembled WGS sequence"/>
</dbReference>
<name>A0A6A6WLP8_9PEZI</name>
<accession>A0A6A6WLP8</accession>